<evidence type="ECO:0000313" key="9">
    <source>
        <dbReference type="Proteomes" id="UP000658390"/>
    </source>
</evidence>
<proteinExistence type="inferred from homology"/>
<dbReference type="InterPro" id="IPR036250">
    <property type="entry name" value="AcylCo_DH-like_C"/>
</dbReference>
<evidence type="ECO:0000256" key="1">
    <source>
        <dbReference type="ARBA" id="ARBA00001974"/>
    </source>
</evidence>
<comment type="similarity">
    <text evidence="2">Belongs to the acyl-CoA dehydrogenase family.</text>
</comment>
<keyword evidence="5" id="KW-0560">Oxidoreductase</keyword>
<dbReference type="InterPro" id="IPR009075">
    <property type="entry name" value="AcylCo_DH/oxidase_C"/>
</dbReference>
<dbReference type="Gene3D" id="1.10.540.10">
    <property type="entry name" value="Acyl-CoA dehydrogenase/oxidase, N-terminal domain"/>
    <property type="match status" value="1"/>
</dbReference>
<dbReference type="InterPro" id="IPR037069">
    <property type="entry name" value="AcylCoA_DH/ox_N_sf"/>
</dbReference>
<organism evidence="8 9">
    <name type="scientific">Pseudomonas psychrophila</name>
    <dbReference type="NCBI Taxonomy" id="122355"/>
    <lineage>
        <taxon>Bacteria</taxon>
        <taxon>Pseudomonadati</taxon>
        <taxon>Pseudomonadota</taxon>
        <taxon>Gammaproteobacteria</taxon>
        <taxon>Pseudomonadales</taxon>
        <taxon>Pseudomonadaceae</taxon>
        <taxon>Pseudomonas</taxon>
    </lineage>
</organism>
<dbReference type="InterPro" id="IPR046373">
    <property type="entry name" value="Acyl-CoA_Oxase/DH_mid-dom_sf"/>
</dbReference>
<gene>
    <name evidence="8" type="ORF">JFT45_12275</name>
</gene>
<comment type="cofactor">
    <cofactor evidence="1">
        <name>FAD</name>
        <dbReference type="ChEBI" id="CHEBI:57692"/>
    </cofactor>
</comment>
<name>A0A8I1FS78_9PSED</name>
<dbReference type="AlphaFoldDB" id="A0A8I1FS78"/>
<dbReference type="PANTHER" id="PTHR43884:SF20">
    <property type="entry name" value="ACYL-COA DEHYDROGENASE FADE28"/>
    <property type="match status" value="1"/>
</dbReference>
<feature type="domain" description="Acyl-CoA dehydrogenase/oxidase N-terminal" evidence="7">
    <location>
        <begin position="7"/>
        <end position="120"/>
    </location>
</feature>
<evidence type="ECO:0000259" key="7">
    <source>
        <dbReference type="Pfam" id="PF02771"/>
    </source>
</evidence>
<reference evidence="8" key="1">
    <citation type="submission" date="2020-12" db="EMBL/GenBank/DDBJ databases">
        <title>Antibiotic resistance and phylogeny of Pseudomonas spp. isolated over three decades from chicken meat in the Norwegian food chain.</title>
        <authorList>
            <person name="Moen B."/>
        </authorList>
    </citation>
    <scope>NUCLEOTIDE SEQUENCE</scope>
    <source>
        <strain evidence="8">MF6762</strain>
    </source>
</reference>
<protein>
    <submittedName>
        <fullName evidence="8">Acyl-CoA dehydrogenase family protein</fullName>
    </submittedName>
</protein>
<dbReference type="RefSeq" id="WP_198822038.1">
    <property type="nucleotide sequence ID" value="NZ_JAEKCZ010000009.1"/>
</dbReference>
<dbReference type="PANTHER" id="PTHR43884">
    <property type="entry name" value="ACYL-COA DEHYDROGENASE"/>
    <property type="match status" value="1"/>
</dbReference>
<dbReference type="Gene3D" id="1.20.140.10">
    <property type="entry name" value="Butyryl-CoA Dehydrogenase, subunit A, domain 3"/>
    <property type="match status" value="1"/>
</dbReference>
<dbReference type="Gene3D" id="2.40.110.10">
    <property type="entry name" value="Butyryl-CoA Dehydrogenase, subunit A, domain 2"/>
    <property type="match status" value="1"/>
</dbReference>
<dbReference type="InterPro" id="IPR013786">
    <property type="entry name" value="AcylCoA_DH/ox_N"/>
</dbReference>
<dbReference type="SUPFAM" id="SSF56645">
    <property type="entry name" value="Acyl-CoA dehydrogenase NM domain-like"/>
    <property type="match status" value="1"/>
</dbReference>
<dbReference type="InterPro" id="IPR009100">
    <property type="entry name" value="AcylCoA_DH/oxidase_NM_dom_sf"/>
</dbReference>
<dbReference type="Pfam" id="PF02771">
    <property type="entry name" value="Acyl-CoA_dh_N"/>
    <property type="match status" value="1"/>
</dbReference>
<dbReference type="GO" id="GO:0050660">
    <property type="term" value="F:flavin adenine dinucleotide binding"/>
    <property type="evidence" value="ECO:0007669"/>
    <property type="project" value="InterPro"/>
</dbReference>
<evidence type="ECO:0000259" key="6">
    <source>
        <dbReference type="Pfam" id="PF00441"/>
    </source>
</evidence>
<dbReference type="GO" id="GO:0003995">
    <property type="term" value="F:acyl-CoA dehydrogenase activity"/>
    <property type="evidence" value="ECO:0007669"/>
    <property type="project" value="TreeGrafter"/>
</dbReference>
<feature type="domain" description="Acyl-CoA dehydrogenase/oxidase C-terminal" evidence="6">
    <location>
        <begin position="237"/>
        <end position="375"/>
    </location>
</feature>
<sequence>MNLLYNDDQRLLADSAREFLAARSPASRQRALRDEPQANGFDTRLWQDAVALGWSAIPFPENLGGLDFGCMGLGPIFESIGCNLSASPLLSSVVLSGSLLHLQGNAQQQDCWLSATISGERRLALALDEHPRHNPARISLQAVPNGDGYSLTGDKYCVIDGVGADGYLVAARTGDTSPSQTRMSLFLIPADAPGLTVIALPLIDSRNHARLQLEQVQVGPQALLGEAGSAMPALDIALDRGRVCLAAEMLGMSEKLFAMTLDYLKTRVQFEVAIGSFQSLQHRAAQLYVDLALARSAVMAGLAALDDTRLSEVERQRLASLAKWKAGQTAIKVVNEAVQMHGGIGVTDELDVGLYLKRIRVAQASLGDADYHCERYGALELAHAHA</sequence>
<keyword evidence="4" id="KW-0274">FAD</keyword>
<dbReference type="EMBL" id="JAEKCZ010000009">
    <property type="protein sequence ID" value="MBJ2257292.1"/>
    <property type="molecule type" value="Genomic_DNA"/>
</dbReference>
<evidence type="ECO:0000313" key="8">
    <source>
        <dbReference type="EMBL" id="MBJ2257292.1"/>
    </source>
</evidence>
<evidence type="ECO:0000256" key="5">
    <source>
        <dbReference type="ARBA" id="ARBA00023002"/>
    </source>
</evidence>
<keyword evidence="3" id="KW-0285">Flavoprotein</keyword>
<dbReference type="SUPFAM" id="SSF47203">
    <property type="entry name" value="Acyl-CoA dehydrogenase C-terminal domain-like"/>
    <property type="match status" value="1"/>
</dbReference>
<accession>A0A8I1FS78</accession>
<comment type="caution">
    <text evidence="8">The sequence shown here is derived from an EMBL/GenBank/DDBJ whole genome shotgun (WGS) entry which is preliminary data.</text>
</comment>
<evidence type="ECO:0000256" key="3">
    <source>
        <dbReference type="ARBA" id="ARBA00022630"/>
    </source>
</evidence>
<evidence type="ECO:0000256" key="2">
    <source>
        <dbReference type="ARBA" id="ARBA00009347"/>
    </source>
</evidence>
<dbReference type="CDD" id="cd00567">
    <property type="entry name" value="ACAD"/>
    <property type="match status" value="1"/>
</dbReference>
<dbReference type="Proteomes" id="UP000658390">
    <property type="component" value="Unassembled WGS sequence"/>
</dbReference>
<evidence type="ECO:0000256" key="4">
    <source>
        <dbReference type="ARBA" id="ARBA00022827"/>
    </source>
</evidence>
<dbReference type="Pfam" id="PF00441">
    <property type="entry name" value="Acyl-CoA_dh_1"/>
    <property type="match status" value="1"/>
</dbReference>